<keyword evidence="3 5" id="KW-0238">DNA-binding</keyword>
<organism evidence="7 8">
    <name type="scientific">Janthinobacterium agaricidamnosum NBRC 102515 = DSM 9628</name>
    <dbReference type="NCBI Taxonomy" id="1349767"/>
    <lineage>
        <taxon>Bacteria</taxon>
        <taxon>Pseudomonadati</taxon>
        <taxon>Pseudomonadota</taxon>
        <taxon>Betaproteobacteria</taxon>
        <taxon>Burkholderiales</taxon>
        <taxon>Oxalobacteraceae</taxon>
        <taxon>Janthinobacterium</taxon>
    </lineage>
</organism>
<evidence type="ECO:0000256" key="3">
    <source>
        <dbReference type="ARBA" id="ARBA00023125"/>
    </source>
</evidence>
<gene>
    <name evidence="7" type="ORF">GJA_3251</name>
</gene>
<dbReference type="Proteomes" id="UP000027604">
    <property type="component" value="Chromosome I"/>
</dbReference>
<dbReference type="KEGG" id="jag:GJA_3251"/>
<dbReference type="EMBL" id="HG322949">
    <property type="protein sequence ID" value="CDG83871.1"/>
    <property type="molecule type" value="Genomic_DNA"/>
</dbReference>
<dbReference type="GO" id="GO:0003700">
    <property type="term" value="F:DNA-binding transcription factor activity"/>
    <property type="evidence" value="ECO:0007669"/>
    <property type="project" value="TreeGrafter"/>
</dbReference>
<evidence type="ECO:0000256" key="1">
    <source>
        <dbReference type="ARBA" id="ARBA00022491"/>
    </source>
</evidence>
<dbReference type="InterPro" id="IPR009057">
    <property type="entry name" value="Homeodomain-like_sf"/>
</dbReference>
<name>W0V7L8_9BURK</name>
<dbReference type="PROSITE" id="PS50977">
    <property type="entry name" value="HTH_TETR_2"/>
    <property type="match status" value="1"/>
</dbReference>
<keyword evidence="4" id="KW-0804">Transcription</keyword>
<proteinExistence type="predicted"/>
<dbReference type="PRINTS" id="PR00455">
    <property type="entry name" value="HTHTETR"/>
</dbReference>
<dbReference type="InterPro" id="IPR050109">
    <property type="entry name" value="HTH-type_TetR-like_transc_reg"/>
</dbReference>
<keyword evidence="2" id="KW-0805">Transcription regulation</keyword>
<dbReference type="InterPro" id="IPR023772">
    <property type="entry name" value="DNA-bd_HTH_TetR-type_CS"/>
</dbReference>
<dbReference type="STRING" id="1349767.GJA_3251"/>
<dbReference type="Pfam" id="PF00440">
    <property type="entry name" value="TetR_N"/>
    <property type="match status" value="1"/>
</dbReference>
<sequence>MPSSSAVRRKPQQRRGALRVRAMLEAAAEVMGEVGYDAATMTAIAARSASSIGAVYQYFPNKDAIVRALRSMYGEEMERRWDGLIADAAPLGVLELSERIIDLMVGFVIERPGYFAVLNAPLNYQRDADARHRLREKFGRAFQQKQPALNDEQALRMANVVLQVVKSLNPLLSPAGAAERRALVAEFKLVLSSYLTARLA</sequence>
<feature type="domain" description="HTH tetR-type" evidence="6">
    <location>
        <begin position="17"/>
        <end position="77"/>
    </location>
</feature>
<evidence type="ECO:0000256" key="4">
    <source>
        <dbReference type="ARBA" id="ARBA00023163"/>
    </source>
</evidence>
<evidence type="ECO:0000313" key="7">
    <source>
        <dbReference type="EMBL" id="CDG83871.1"/>
    </source>
</evidence>
<reference evidence="7 8" key="1">
    <citation type="journal article" date="2015" name="Genome Announc.">
        <title>Genome Sequence of Mushroom Soft-Rot Pathogen Janthinobacterium agaricidamnosum.</title>
        <authorList>
            <person name="Graupner K."/>
            <person name="Lackner G."/>
            <person name="Hertweck C."/>
        </authorList>
    </citation>
    <scope>NUCLEOTIDE SEQUENCE [LARGE SCALE GENOMIC DNA]</scope>
    <source>
        <strain evidence="8">NBRC 102515 / DSM 9628</strain>
    </source>
</reference>
<protein>
    <submittedName>
        <fullName evidence="7">Bacterial regulatory s, tetR family protein</fullName>
    </submittedName>
</protein>
<dbReference type="PATRIC" id="fig|1349767.4.peg.5040"/>
<dbReference type="AlphaFoldDB" id="W0V7L8"/>
<dbReference type="PROSITE" id="PS01081">
    <property type="entry name" value="HTH_TETR_1"/>
    <property type="match status" value="1"/>
</dbReference>
<dbReference type="InterPro" id="IPR041669">
    <property type="entry name" value="TetR_C_15"/>
</dbReference>
<dbReference type="Gene3D" id="1.10.357.10">
    <property type="entry name" value="Tetracycline Repressor, domain 2"/>
    <property type="match status" value="1"/>
</dbReference>
<dbReference type="GO" id="GO:0000976">
    <property type="term" value="F:transcription cis-regulatory region binding"/>
    <property type="evidence" value="ECO:0007669"/>
    <property type="project" value="TreeGrafter"/>
</dbReference>
<dbReference type="PANTHER" id="PTHR30055">
    <property type="entry name" value="HTH-TYPE TRANSCRIPTIONAL REGULATOR RUTR"/>
    <property type="match status" value="1"/>
</dbReference>
<evidence type="ECO:0000259" key="6">
    <source>
        <dbReference type="PROSITE" id="PS50977"/>
    </source>
</evidence>
<evidence type="ECO:0000256" key="5">
    <source>
        <dbReference type="PROSITE-ProRule" id="PRU00335"/>
    </source>
</evidence>
<dbReference type="PANTHER" id="PTHR30055:SF234">
    <property type="entry name" value="HTH-TYPE TRANSCRIPTIONAL REGULATOR BETI"/>
    <property type="match status" value="1"/>
</dbReference>
<dbReference type="InterPro" id="IPR001647">
    <property type="entry name" value="HTH_TetR"/>
</dbReference>
<dbReference type="HOGENOM" id="CLU_069356_46_2_4"/>
<dbReference type="eggNOG" id="COG1309">
    <property type="taxonomic scope" value="Bacteria"/>
</dbReference>
<feature type="DNA-binding region" description="H-T-H motif" evidence="5">
    <location>
        <begin position="40"/>
        <end position="59"/>
    </location>
</feature>
<accession>W0V7L8</accession>
<dbReference type="SUPFAM" id="SSF46689">
    <property type="entry name" value="Homeodomain-like"/>
    <property type="match status" value="1"/>
</dbReference>
<evidence type="ECO:0000313" key="8">
    <source>
        <dbReference type="Proteomes" id="UP000027604"/>
    </source>
</evidence>
<evidence type="ECO:0000256" key="2">
    <source>
        <dbReference type="ARBA" id="ARBA00023015"/>
    </source>
</evidence>
<keyword evidence="8" id="KW-1185">Reference proteome</keyword>
<dbReference type="Pfam" id="PF17918">
    <property type="entry name" value="TetR_C_15"/>
    <property type="match status" value="1"/>
</dbReference>
<keyword evidence="1" id="KW-0678">Repressor</keyword>
<dbReference type="RefSeq" id="WP_242404551.1">
    <property type="nucleotide sequence ID" value="NZ_BCTH01000027.1"/>
</dbReference>